<sequence>MKRDSFYYCLLIGILYFPFTVIAEPAKQKTSQVQTQSPEPKRRAKPAPFDSIFPSTEYLGPTIGVPNSDPVYPINKFIWKAIPALERKNIRIYGWINPSYNASSSKNSNYPLTYSIVPNRIELEQSVLRIERLPDTVQVENIDWGFRLSNIYGMDYRFTTSQGYFSSQLLKRNKLYGYDLVEASGQLYFPLVAEGMVITFGRYISPPDIEAQLAPQNYLVTHSLMFTFDTYTQTGVNTAIKLNDTWTVLLGLHAGSDVAPWTNAAHPTFQALIRWVSRSNNDSLWGGVNSVNGGRFKGFHDNIQQYNLTWTHRFTAKFFTATEMYFVYQYDGAKGGTCNFGPIKSYGGGGGCGPIIPGRSNSLGIVNYTELKVSDKDFMSFRTDFFDDYQGQRSGFATSYMSLTLGLTHQFSNFLEVRPEIRYEKAFRYQVRPYDNGTRGNQRVFAIDAILRF</sequence>
<protein>
    <submittedName>
        <fullName evidence="2">Uncharacterized protein</fullName>
    </submittedName>
</protein>
<dbReference type="PATRIC" id="fig|1212489.4.peg.103"/>
<evidence type="ECO:0000313" key="3">
    <source>
        <dbReference type="Proteomes" id="UP000054736"/>
    </source>
</evidence>
<dbReference type="InterPro" id="IPR011486">
    <property type="entry name" value="BBP2"/>
</dbReference>
<feature type="compositionally biased region" description="Polar residues" evidence="1">
    <location>
        <begin position="28"/>
        <end position="38"/>
    </location>
</feature>
<name>A0A0W0TDT4_9GAMM</name>
<dbReference type="EMBL" id="LNXY01000001">
    <property type="protein sequence ID" value="KTC93753.1"/>
    <property type="molecule type" value="Genomic_DNA"/>
</dbReference>
<feature type="region of interest" description="Disordered" evidence="1">
    <location>
        <begin position="28"/>
        <end position="52"/>
    </location>
</feature>
<keyword evidence="3" id="KW-1185">Reference proteome</keyword>
<accession>A0A0W0TDT4</accession>
<dbReference type="STRING" id="1212489.Ldro_0103"/>
<gene>
    <name evidence="2" type="ORF">Ldro_0103</name>
</gene>
<evidence type="ECO:0000256" key="1">
    <source>
        <dbReference type="SAM" id="MobiDB-lite"/>
    </source>
</evidence>
<dbReference type="Pfam" id="PF07642">
    <property type="entry name" value="BBP2"/>
    <property type="match status" value="1"/>
</dbReference>
<reference evidence="2 3" key="1">
    <citation type="submission" date="2015-11" db="EMBL/GenBank/DDBJ databases">
        <title>Genomic analysis of 38 Legionella species identifies large and diverse effector repertoires.</title>
        <authorList>
            <person name="Burstein D."/>
            <person name="Amaro F."/>
            <person name="Zusman T."/>
            <person name="Lifshitz Z."/>
            <person name="Cohen O."/>
            <person name="Gilbert J.A."/>
            <person name="Pupko T."/>
            <person name="Shuman H.A."/>
            <person name="Segal G."/>
        </authorList>
    </citation>
    <scope>NUCLEOTIDE SEQUENCE [LARGE SCALE GENOMIC DNA]</scope>
    <source>
        <strain evidence="2 3">ATCC 700990</strain>
    </source>
</reference>
<organism evidence="2 3">
    <name type="scientific">Legionella drozanskii LLAP-1</name>
    <dbReference type="NCBI Taxonomy" id="1212489"/>
    <lineage>
        <taxon>Bacteria</taxon>
        <taxon>Pseudomonadati</taxon>
        <taxon>Pseudomonadota</taxon>
        <taxon>Gammaproteobacteria</taxon>
        <taxon>Legionellales</taxon>
        <taxon>Legionellaceae</taxon>
        <taxon>Legionella</taxon>
    </lineage>
</organism>
<evidence type="ECO:0000313" key="2">
    <source>
        <dbReference type="EMBL" id="KTC93753.1"/>
    </source>
</evidence>
<dbReference type="OrthoDB" id="7486782at2"/>
<proteinExistence type="predicted"/>
<dbReference type="AlphaFoldDB" id="A0A0W0TDT4"/>
<dbReference type="Proteomes" id="UP000054736">
    <property type="component" value="Unassembled WGS sequence"/>
</dbReference>
<dbReference type="RefSeq" id="WP_058494467.1">
    <property type="nucleotide sequence ID" value="NZ_CAAAIU010000006.1"/>
</dbReference>
<comment type="caution">
    <text evidence="2">The sequence shown here is derived from an EMBL/GenBank/DDBJ whole genome shotgun (WGS) entry which is preliminary data.</text>
</comment>